<evidence type="ECO:0000313" key="3">
    <source>
        <dbReference type="Proteomes" id="UP000823612"/>
    </source>
</evidence>
<accession>A0A9D9GYW8</accession>
<dbReference type="GO" id="GO:0016740">
    <property type="term" value="F:transferase activity"/>
    <property type="evidence" value="ECO:0007669"/>
    <property type="project" value="UniProtKB-KW"/>
</dbReference>
<gene>
    <name evidence="2" type="ORF">IAB08_02520</name>
</gene>
<organism evidence="2 3">
    <name type="scientific">Candidatus Pullibacteroides excrementavium</name>
    <dbReference type="NCBI Taxonomy" id="2840905"/>
    <lineage>
        <taxon>Bacteria</taxon>
        <taxon>Pseudomonadati</taxon>
        <taxon>Bacteroidota</taxon>
        <taxon>Bacteroidia</taxon>
        <taxon>Bacteroidales</taxon>
        <taxon>Candidatus Pullibacteroides</taxon>
    </lineage>
</organism>
<feature type="domain" description="Polysaccharide pyruvyl transferase" evidence="1">
    <location>
        <begin position="14"/>
        <end position="307"/>
    </location>
</feature>
<dbReference type="AlphaFoldDB" id="A0A9D9GYW8"/>
<comment type="caution">
    <text evidence="2">The sequence shown here is derived from an EMBL/GenBank/DDBJ whole genome shotgun (WGS) entry which is preliminary data.</text>
</comment>
<proteinExistence type="predicted"/>
<keyword evidence="2" id="KW-0808">Transferase</keyword>
<protein>
    <submittedName>
        <fullName evidence="2">Polysaccharide pyruvyl transferase family protein</fullName>
    </submittedName>
</protein>
<dbReference type="EMBL" id="JADIMZ010000034">
    <property type="protein sequence ID" value="MBO8432155.1"/>
    <property type="molecule type" value="Genomic_DNA"/>
</dbReference>
<evidence type="ECO:0000313" key="2">
    <source>
        <dbReference type="EMBL" id="MBO8432155.1"/>
    </source>
</evidence>
<reference evidence="2" key="2">
    <citation type="journal article" date="2021" name="PeerJ">
        <title>Extensive microbial diversity within the chicken gut microbiome revealed by metagenomics and culture.</title>
        <authorList>
            <person name="Gilroy R."/>
            <person name="Ravi A."/>
            <person name="Getino M."/>
            <person name="Pursley I."/>
            <person name="Horton D.L."/>
            <person name="Alikhan N.F."/>
            <person name="Baker D."/>
            <person name="Gharbi K."/>
            <person name="Hall N."/>
            <person name="Watson M."/>
            <person name="Adriaenssens E.M."/>
            <person name="Foster-Nyarko E."/>
            <person name="Jarju S."/>
            <person name="Secka A."/>
            <person name="Antonio M."/>
            <person name="Oren A."/>
            <person name="Chaudhuri R.R."/>
            <person name="La Ragione R."/>
            <person name="Hildebrand F."/>
            <person name="Pallen M.J."/>
        </authorList>
    </citation>
    <scope>NUCLEOTIDE SEQUENCE</scope>
    <source>
        <strain evidence="2">2889</strain>
    </source>
</reference>
<reference evidence="2" key="1">
    <citation type="submission" date="2020-10" db="EMBL/GenBank/DDBJ databases">
        <authorList>
            <person name="Gilroy R."/>
        </authorList>
    </citation>
    <scope>NUCLEOTIDE SEQUENCE</scope>
    <source>
        <strain evidence="2">2889</strain>
    </source>
</reference>
<sequence>MKKIGIVTVHNSPNYGACLQAFALYEYIRQCGADCEIIDVHRPVHEDYVYERKYKSYRNNPFTLRKKARKVVAHLLGRSPASEFYSPVARQRFEDFNRQIKYSKAYNKLSALEKDPPLYDVYISGSDQLWNPAQPYCLKPYFLTFAPRGSVKISYATSIGLTELSPKEKSDFRNYLETYSAISVRETQAKELLDSFMDGKDVVRVSDPTFLLDVDYWKDIAVSPSVSGKYMAVFLLQRNESLVNYALQLCKESGMKLVLLKNRDVARDGVLVDNDLGPKEFLGYLAGASMVLTDSFHCTVFSLLMGAENFYTYISPTSKRGSRIVDLLHTFSLENHLLPIDFSSSYATLAAQGIDRDFILRIVNQEKKRSREFLDKWIR</sequence>
<dbReference type="Proteomes" id="UP000823612">
    <property type="component" value="Unassembled WGS sequence"/>
</dbReference>
<dbReference type="Pfam" id="PF04230">
    <property type="entry name" value="PS_pyruv_trans"/>
    <property type="match status" value="1"/>
</dbReference>
<evidence type="ECO:0000259" key="1">
    <source>
        <dbReference type="Pfam" id="PF04230"/>
    </source>
</evidence>
<name>A0A9D9GYW8_9BACT</name>
<dbReference type="InterPro" id="IPR007345">
    <property type="entry name" value="Polysacch_pyruvyl_Trfase"/>
</dbReference>